<dbReference type="GO" id="GO:0016567">
    <property type="term" value="P:protein ubiquitination"/>
    <property type="evidence" value="ECO:0007669"/>
    <property type="project" value="InterPro"/>
</dbReference>
<dbReference type="GO" id="GO:0061630">
    <property type="term" value="F:ubiquitin protein ligase activity"/>
    <property type="evidence" value="ECO:0007669"/>
    <property type="project" value="UniProtKB-EC"/>
</dbReference>
<comment type="catalytic activity">
    <reaction evidence="1">
        <text>S-ubiquitinyl-[E2 ubiquitin-conjugating enzyme]-L-cysteine + [acceptor protein]-L-lysine = [E2 ubiquitin-conjugating enzyme]-L-cysteine + N(6)-ubiquitinyl-[acceptor protein]-L-lysine.</text>
        <dbReference type="EC" id="2.3.2.27"/>
    </reaction>
</comment>
<dbReference type="Pfam" id="PF13639">
    <property type="entry name" value="zf-RING_2"/>
    <property type="match status" value="1"/>
</dbReference>
<dbReference type="SUPFAM" id="SSF57850">
    <property type="entry name" value="RING/U-box"/>
    <property type="match status" value="1"/>
</dbReference>
<evidence type="ECO:0000256" key="12">
    <source>
        <dbReference type="ARBA" id="ARBA00023136"/>
    </source>
</evidence>
<protein>
    <recommendedName>
        <fullName evidence="4">RING-type E3 ubiquitin transferase</fullName>
        <ecNumber evidence="4">2.3.2.27</ecNumber>
    </recommendedName>
</protein>
<feature type="domain" description="RING-type" evidence="15">
    <location>
        <begin position="131"/>
        <end position="173"/>
    </location>
</feature>
<dbReference type="Gene3D" id="3.30.40.10">
    <property type="entry name" value="Zinc/RING finger domain, C3HC4 (zinc finger)"/>
    <property type="match status" value="1"/>
</dbReference>
<dbReference type="CDD" id="cd16461">
    <property type="entry name" value="RING-H2_EL5-like"/>
    <property type="match status" value="1"/>
</dbReference>
<evidence type="ECO:0000256" key="6">
    <source>
        <dbReference type="ARBA" id="ARBA00022692"/>
    </source>
</evidence>
<accession>A0A9D4UMK8</accession>
<organism evidence="16 17">
    <name type="scientific">Adiantum capillus-veneris</name>
    <name type="common">Maidenhair fern</name>
    <dbReference type="NCBI Taxonomy" id="13818"/>
    <lineage>
        <taxon>Eukaryota</taxon>
        <taxon>Viridiplantae</taxon>
        <taxon>Streptophyta</taxon>
        <taxon>Embryophyta</taxon>
        <taxon>Tracheophyta</taxon>
        <taxon>Polypodiopsida</taxon>
        <taxon>Polypodiidae</taxon>
        <taxon>Polypodiales</taxon>
        <taxon>Pteridineae</taxon>
        <taxon>Pteridaceae</taxon>
        <taxon>Vittarioideae</taxon>
        <taxon>Adiantum</taxon>
    </lineage>
</organism>
<evidence type="ECO:0000256" key="1">
    <source>
        <dbReference type="ARBA" id="ARBA00000900"/>
    </source>
</evidence>
<gene>
    <name evidence="16" type="ORF">GOP47_0015012</name>
</gene>
<dbReference type="SMART" id="SM00184">
    <property type="entry name" value="RING"/>
    <property type="match status" value="1"/>
</dbReference>
<evidence type="ECO:0000256" key="3">
    <source>
        <dbReference type="ARBA" id="ARBA00004906"/>
    </source>
</evidence>
<evidence type="ECO:0000256" key="9">
    <source>
        <dbReference type="ARBA" id="ARBA00022786"/>
    </source>
</evidence>
<evidence type="ECO:0000256" key="11">
    <source>
        <dbReference type="ARBA" id="ARBA00022989"/>
    </source>
</evidence>
<evidence type="ECO:0000259" key="15">
    <source>
        <dbReference type="PROSITE" id="PS50089"/>
    </source>
</evidence>
<keyword evidence="10" id="KW-0862">Zinc</keyword>
<evidence type="ECO:0000313" key="16">
    <source>
        <dbReference type="EMBL" id="KAI5070669.1"/>
    </source>
</evidence>
<evidence type="ECO:0000256" key="10">
    <source>
        <dbReference type="ARBA" id="ARBA00022833"/>
    </source>
</evidence>
<dbReference type="PANTHER" id="PTHR46913">
    <property type="entry name" value="RING-H2 FINGER PROTEIN ATL16"/>
    <property type="match status" value="1"/>
</dbReference>
<keyword evidence="11 14" id="KW-1133">Transmembrane helix</keyword>
<dbReference type="GO" id="GO:0008270">
    <property type="term" value="F:zinc ion binding"/>
    <property type="evidence" value="ECO:0007669"/>
    <property type="project" value="UniProtKB-KW"/>
</dbReference>
<dbReference type="Proteomes" id="UP000886520">
    <property type="component" value="Chromosome 14"/>
</dbReference>
<dbReference type="GO" id="GO:0016020">
    <property type="term" value="C:membrane"/>
    <property type="evidence" value="ECO:0007669"/>
    <property type="project" value="UniProtKB-SubCell"/>
</dbReference>
<dbReference type="FunFam" id="3.30.40.10:FF:000187">
    <property type="entry name" value="E3 ubiquitin-protein ligase ATL6"/>
    <property type="match status" value="1"/>
</dbReference>
<evidence type="ECO:0000256" key="2">
    <source>
        <dbReference type="ARBA" id="ARBA00004167"/>
    </source>
</evidence>
<comment type="caution">
    <text evidence="16">The sequence shown here is derived from an EMBL/GenBank/DDBJ whole genome shotgun (WGS) entry which is preliminary data.</text>
</comment>
<keyword evidence="6 14" id="KW-0812">Transmembrane</keyword>
<proteinExistence type="predicted"/>
<dbReference type="InterPro" id="IPR044600">
    <property type="entry name" value="ATL1/ATL16-like"/>
</dbReference>
<evidence type="ECO:0000256" key="8">
    <source>
        <dbReference type="ARBA" id="ARBA00022771"/>
    </source>
</evidence>
<keyword evidence="12 14" id="KW-0472">Membrane</keyword>
<dbReference type="InterPro" id="IPR001841">
    <property type="entry name" value="Znf_RING"/>
</dbReference>
<comment type="pathway">
    <text evidence="3">Protein modification; protein ubiquitination.</text>
</comment>
<comment type="subcellular location">
    <subcellularLocation>
        <location evidence="2">Membrane</location>
        <topology evidence="2">Single-pass membrane protein</topology>
    </subcellularLocation>
</comment>
<dbReference type="OrthoDB" id="9984778at2759"/>
<dbReference type="EMBL" id="JABFUD020000014">
    <property type="protein sequence ID" value="KAI5070669.1"/>
    <property type="molecule type" value="Genomic_DNA"/>
</dbReference>
<keyword evidence="5" id="KW-0808">Transferase</keyword>
<evidence type="ECO:0000256" key="14">
    <source>
        <dbReference type="SAM" id="Phobius"/>
    </source>
</evidence>
<dbReference type="EC" id="2.3.2.27" evidence="4"/>
<dbReference type="PROSITE" id="PS50089">
    <property type="entry name" value="ZF_RING_2"/>
    <property type="match status" value="1"/>
</dbReference>
<evidence type="ECO:0000256" key="7">
    <source>
        <dbReference type="ARBA" id="ARBA00022723"/>
    </source>
</evidence>
<keyword evidence="8 13" id="KW-0863">Zinc-finger</keyword>
<evidence type="ECO:0000256" key="4">
    <source>
        <dbReference type="ARBA" id="ARBA00012483"/>
    </source>
</evidence>
<evidence type="ECO:0000256" key="13">
    <source>
        <dbReference type="PROSITE-ProRule" id="PRU00175"/>
    </source>
</evidence>
<name>A0A9D4UMK8_ADICA</name>
<feature type="transmembrane region" description="Helical" evidence="14">
    <location>
        <begin position="35"/>
        <end position="57"/>
    </location>
</feature>
<sequence length="539" mass="57315">MESSGNGIYNMANVNSSGSVTSAADGKGGSSFSPAVIAIVGILGTAFLLVSYYTMVAKFCRGGTGRRMGWTGLRRNARLNEDALQAAVAGQQEHEQGLEQTEIEAIPVVEFLRRARSTKSNMSGGGGGLECAVCLSEFEEAEHLRLLPSCLHAFHLPCIDVWLRSHASCPLCRTPIHSHLDLFDLAAGHGPRLDISGPTSPAAGSGHLTSPSLAASPAPYRLIPIYPGGHDAEDQNQQHNITRLPSSPPKLEALAHERVIRKGNLNAVMTPPMSKAQLEHLLLQGGQRAQMTHEYAGGARSNFPLGRCFSTGRSRGLLLGLNSNSTPPAVPTFHTNVLQDDAPDVQLLLPHSTLLSSPSPIRLSKHTGRSSTILMQRSSSYGVGSFFPIFKRQSPTNEQMIRKLSTWSTSKTRAPAGLSAVASSNSSLTSFAPCCCSSSSSFAAASSSSSSFSHDHKSVEHPAGRPSAAQVMQLNSALRSKSLNNQQCTYEDLGVITHGYYDTRTTVNASTSAANYGRTAEPSHVIPNAFKRSSSGGRL</sequence>
<evidence type="ECO:0000313" key="17">
    <source>
        <dbReference type="Proteomes" id="UP000886520"/>
    </source>
</evidence>
<reference evidence="16" key="1">
    <citation type="submission" date="2021-01" db="EMBL/GenBank/DDBJ databases">
        <title>Adiantum capillus-veneris genome.</title>
        <authorList>
            <person name="Fang Y."/>
            <person name="Liao Q."/>
        </authorList>
    </citation>
    <scope>NUCLEOTIDE SEQUENCE</scope>
    <source>
        <strain evidence="16">H3</strain>
        <tissue evidence="16">Leaf</tissue>
    </source>
</reference>
<keyword evidence="7" id="KW-0479">Metal-binding</keyword>
<dbReference type="InterPro" id="IPR013083">
    <property type="entry name" value="Znf_RING/FYVE/PHD"/>
</dbReference>
<evidence type="ECO:0000256" key="5">
    <source>
        <dbReference type="ARBA" id="ARBA00022679"/>
    </source>
</evidence>
<keyword evidence="17" id="KW-1185">Reference proteome</keyword>
<dbReference type="PANTHER" id="PTHR46913:SF1">
    <property type="entry name" value="RING-H2 FINGER PROTEIN ATL16"/>
    <property type="match status" value="1"/>
</dbReference>
<dbReference type="AlphaFoldDB" id="A0A9D4UMK8"/>
<keyword evidence="9" id="KW-0833">Ubl conjugation pathway</keyword>